<gene>
    <name evidence="2" type="ORF">ABS24_10055</name>
</gene>
<dbReference type="Proteomes" id="UP000051213">
    <property type="component" value="Unassembled WGS sequence"/>
</dbReference>
<keyword evidence="1" id="KW-0812">Transmembrane</keyword>
<dbReference type="AlphaFoldDB" id="A0A0R2UAQ3"/>
<evidence type="ECO:0000313" key="3">
    <source>
        <dbReference type="Proteomes" id="UP000051213"/>
    </source>
</evidence>
<sequence>SLNSEWQAVFWSVNLVLGLDAANCLHKIALGSSSRLTLITGIILNIASVAILFQISQFSKFVVVADSKLTDFDWAKIEPFININVNIILAVILAINLWDLFSSAKKMRHFKGNY</sequence>
<feature type="transmembrane region" description="Helical" evidence="1">
    <location>
        <begin position="37"/>
        <end position="59"/>
    </location>
</feature>
<keyword evidence="1" id="KW-0472">Membrane</keyword>
<accession>A0A0R2UAQ3</accession>
<feature type="non-terminal residue" evidence="2">
    <location>
        <position position="1"/>
    </location>
</feature>
<comment type="caution">
    <text evidence="2">The sequence shown here is derived from an EMBL/GenBank/DDBJ whole genome shotgun (WGS) entry which is preliminary data.</text>
</comment>
<evidence type="ECO:0000313" key="2">
    <source>
        <dbReference type="EMBL" id="KRO96572.1"/>
    </source>
</evidence>
<protein>
    <submittedName>
        <fullName evidence="2">Uncharacterized protein</fullName>
    </submittedName>
</protein>
<dbReference type="EMBL" id="LICA01000053">
    <property type="protein sequence ID" value="KRO96572.1"/>
    <property type="molecule type" value="Genomic_DNA"/>
</dbReference>
<name>A0A0R2UAQ3_9GAMM</name>
<feature type="transmembrane region" description="Helical" evidence="1">
    <location>
        <begin position="79"/>
        <end position="101"/>
    </location>
</feature>
<proteinExistence type="predicted"/>
<organism evidence="2 3">
    <name type="scientific">SAR92 bacterium BACL26 MAG-121220-bin70</name>
    <dbReference type="NCBI Taxonomy" id="1655626"/>
    <lineage>
        <taxon>Bacteria</taxon>
        <taxon>Pseudomonadati</taxon>
        <taxon>Pseudomonadota</taxon>
        <taxon>Gammaproteobacteria</taxon>
        <taxon>Cellvibrionales</taxon>
        <taxon>Porticoccaceae</taxon>
        <taxon>SAR92 clade</taxon>
    </lineage>
</organism>
<keyword evidence="1" id="KW-1133">Transmembrane helix</keyword>
<evidence type="ECO:0000256" key="1">
    <source>
        <dbReference type="SAM" id="Phobius"/>
    </source>
</evidence>
<reference evidence="2 3" key="1">
    <citation type="submission" date="2015-10" db="EMBL/GenBank/DDBJ databases">
        <title>Metagenome-Assembled Genomes uncover a global brackish microbiome.</title>
        <authorList>
            <person name="Hugerth L.W."/>
            <person name="Larsson J."/>
            <person name="Alneberg J."/>
            <person name="Lindh M.V."/>
            <person name="Legrand C."/>
            <person name="Pinhassi J."/>
            <person name="Andersson A.F."/>
        </authorList>
    </citation>
    <scope>NUCLEOTIDE SEQUENCE [LARGE SCALE GENOMIC DNA]</scope>
    <source>
        <strain evidence="2">BACL26 MAG-121220-bin70</strain>
    </source>
</reference>